<evidence type="ECO:0000313" key="1">
    <source>
        <dbReference type="EMBL" id="CBK67829.1"/>
    </source>
</evidence>
<dbReference type="EMBL" id="FP929033">
    <property type="protein sequence ID" value="CBK67829.1"/>
    <property type="molecule type" value="Genomic_DNA"/>
</dbReference>
<protein>
    <submittedName>
        <fullName evidence="1">Uncharacterized protein</fullName>
    </submittedName>
</protein>
<dbReference type="AlphaFoldDB" id="D6D077"/>
<dbReference type="Proteomes" id="UP000008795">
    <property type="component" value="Chromosome"/>
</dbReference>
<dbReference type="HOGENOM" id="CLU_1933893_0_0_10"/>
<gene>
    <name evidence="1" type="ORF">BXY_28000</name>
</gene>
<reference evidence="1 2" key="2">
    <citation type="submission" date="2010-03" db="EMBL/GenBank/DDBJ databases">
        <authorList>
            <person name="Pajon A."/>
        </authorList>
    </citation>
    <scope>NUCLEOTIDE SEQUENCE [LARGE SCALE GENOMIC DNA]</scope>
    <source>
        <strain evidence="1 2">XB1A</strain>
    </source>
</reference>
<evidence type="ECO:0000313" key="2">
    <source>
        <dbReference type="Proteomes" id="UP000008795"/>
    </source>
</evidence>
<sequence>MSEVTDSTGVDISKLDKYSVFYLIPLPRRDVLNKSQTAVLGTRQTVIQGYTHALEYYSPAYPTKELYMDKVDKRRTLYWNPSVRTDENGKAVIECYNNQYSTPVIIQAETMSKDGQIGSMKYSTIGQAEQ</sequence>
<reference evidence="1 2" key="1">
    <citation type="submission" date="2010-03" db="EMBL/GenBank/DDBJ databases">
        <title>The genome sequence of Bacteriodes xylanisolvens XB1A.</title>
        <authorList>
            <consortium name="metaHIT consortium -- http://www.metahit.eu/"/>
            <person name="Pajon A."/>
            <person name="Turner K."/>
            <person name="Parkhill J."/>
            <person name="Bernalier A."/>
        </authorList>
    </citation>
    <scope>NUCLEOTIDE SEQUENCE [LARGE SCALE GENOMIC DNA]</scope>
    <source>
        <strain evidence="1 2">XB1A</strain>
    </source>
</reference>
<dbReference type="KEGG" id="bxy:BXY_28000"/>
<proteinExistence type="predicted"/>
<name>D6D077_9BACE</name>
<organism evidence="1 2">
    <name type="scientific">Bacteroides xylanisolvens XB1A</name>
    <dbReference type="NCBI Taxonomy" id="657309"/>
    <lineage>
        <taxon>Bacteria</taxon>
        <taxon>Pseudomonadati</taxon>
        <taxon>Bacteroidota</taxon>
        <taxon>Bacteroidia</taxon>
        <taxon>Bacteroidales</taxon>
        <taxon>Bacteroidaceae</taxon>
        <taxon>Bacteroides</taxon>
    </lineage>
</organism>
<accession>D6D077</accession>
<dbReference type="eggNOG" id="COG2373">
    <property type="taxonomic scope" value="Bacteria"/>
</dbReference>
<dbReference type="PATRIC" id="fig|657309.4.peg.1597"/>